<evidence type="ECO:0000256" key="2">
    <source>
        <dbReference type="ARBA" id="ARBA00040363"/>
    </source>
</evidence>
<name>A0ABP7ME30_9GAMM</name>
<dbReference type="InterPro" id="IPR002938">
    <property type="entry name" value="FAD-bd"/>
</dbReference>
<dbReference type="Gene3D" id="3.50.50.60">
    <property type="entry name" value="FAD/NAD(P)-binding domain"/>
    <property type="match status" value="1"/>
</dbReference>
<dbReference type="InterPro" id="IPR050407">
    <property type="entry name" value="Geranylgeranyl_reductase"/>
</dbReference>
<protein>
    <recommendedName>
        <fullName evidence="2">Protein CbrA</fullName>
    </recommendedName>
</protein>
<feature type="domain" description="FAD-binding" evidence="3">
    <location>
        <begin position="12"/>
        <end position="327"/>
    </location>
</feature>
<dbReference type="Pfam" id="PF01494">
    <property type="entry name" value="FAD_binding_3"/>
    <property type="match status" value="1"/>
</dbReference>
<evidence type="ECO:0000259" key="3">
    <source>
        <dbReference type="Pfam" id="PF01494"/>
    </source>
</evidence>
<gene>
    <name evidence="4" type="ORF">GCM10022277_11960</name>
</gene>
<proteinExistence type="inferred from homology"/>
<dbReference type="PROSITE" id="PS51257">
    <property type="entry name" value="PROKAR_LIPOPROTEIN"/>
    <property type="match status" value="1"/>
</dbReference>
<evidence type="ECO:0000256" key="1">
    <source>
        <dbReference type="ARBA" id="ARBA00038079"/>
    </source>
</evidence>
<dbReference type="Proteomes" id="UP001501565">
    <property type="component" value="Unassembled WGS sequence"/>
</dbReference>
<reference evidence="5" key="1">
    <citation type="journal article" date="2019" name="Int. J. Syst. Evol. Microbiol.">
        <title>The Global Catalogue of Microorganisms (GCM) 10K type strain sequencing project: providing services to taxonomists for standard genome sequencing and annotation.</title>
        <authorList>
            <consortium name="The Broad Institute Genomics Platform"/>
            <consortium name="The Broad Institute Genome Sequencing Center for Infectious Disease"/>
            <person name="Wu L."/>
            <person name="Ma J."/>
        </authorList>
    </citation>
    <scope>NUCLEOTIDE SEQUENCE [LARGE SCALE GENOMIC DNA]</scope>
    <source>
        <strain evidence="5">JCM 17551</strain>
    </source>
</reference>
<dbReference type="RefSeq" id="WP_344796476.1">
    <property type="nucleotide sequence ID" value="NZ_BAABBN010000004.1"/>
</dbReference>
<dbReference type="EMBL" id="BAABBN010000004">
    <property type="protein sequence ID" value="GAA3918351.1"/>
    <property type="molecule type" value="Genomic_DNA"/>
</dbReference>
<comment type="similarity">
    <text evidence="1">Belongs to the CbrA family.</text>
</comment>
<dbReference type="PANTHER" id="PTHR42685:SF22">
    <property type="entry name" value="CONDITIONED MEDIUM FACTOR RECEPTOR 1"/>
    <property type="match status" value="1"/>
</dbReference>
<dbReference type="PRINTS" id="PR00420">
    <property type="entry name" value="RNGMNOXGNASE"/>
</dbReference>
<organism evidence="4 5">
    <name type="scientific">Litoribacillus peritrichatus</name>
    <dbReference type="NCBI Taxonomy" id="718191"/>
    <lineage>
        <taxon>Bacteria</taxon>
        <taxon>Pseudomonadati</taxon>
        <taxon>Pseudomonadota</taxon>
        <taxon>Gammaproteobacteria</taxon>
        <taxon>Oceanospirillales</taxon>
        <taxon>Oceanospirillaceae</taxon>
        <taxon>Litoribacillus</taxon>
    </lineage>
</organism>
<sequence>MKLTASPSDINVAAVIVGASIAGCCTALKLAEKGIKVAIIEKQPDQADDKPFKKMCSHLIHPPGVKTLADFGLLTSLYEKGAQATYLDIESEGNHIHYPFGQKADAANIERRLLDPALRQLTEQHPNITLYSGYRIQALNRSGKTITGLLAVSNKGEHINFNCPLVIGADGRKSKVAKLDHCQDKTIPNRRVALFSYFKTDTNLIQSTVWALNKGEAYVACFPNSNKLLLSCYIPESHFQEIKHDAQSFYQKYVVNHVQQYGFQVGEQVGELFIAKDTATLYRAPNSKGLAFVGDAFVAADPLTGIGCSWAMSSAELLANQVAPSLRQFVPEKHFQIKKIKPLDRAIQRYNRYHKLKFLLPAYLMAWLSLKGHWVFNRRIYGWMARFLGTGVALGNTSQQDEKSTQKITSNELN</sequence>
<dbReference type="SUPFAM" id="SSF51905">
    <property type="entry name" value="FAD/NAD(P)-binding domain"/>
    <property type="match status" value="1"/>
</dbReference>
<evidence type="ECO:0000313" key="4">
    <source>
        <dbReference type="EMBL" id="GAA3918351.1"/>
    </source>
</evidence>
<dbReference type="PANTHER" id="PTHR42685">
    <property type="entry name" value="GERANYLGERANYL DIPHOSPHATE REDUCTASE"/>
    <property type="match status" value="1"/>
</dbReference>
<comment type="caution">
    <text evidence="4">The sequence shown here is derived from an EMBL/GenBank/DDBJ whole genome shotgun (WGS) entry which is preliminary data.</text>
</comment>
<dbReference type="InterPro" id="IPR036188">
    <property type="entry name" value="FAD/NAD-bd_sf"/>
</dbReference>
<accession>A0ABP7ME30</accession>
<keyword evidence="5" id="KW-1185">Reference proteome</keyword>
<evidence type="ECO:0000313" key="5">
    <source>
        <dbReference type="Proteomes" id="UP001501565"/>
    </source>
</evidence>